<sequence>MYCITKLELISKNLYSLWLSNSGLGRDLRLCWWDVSPCLCDVDDAEDDDDDDDDETRPEVVRLAKLFIDELSAATNEPLKPPAPSELDELEEELDAKLEHNMGRLNGQLVFLLGEFFLYFLLISGRRVLFGLLLQVAPQRHHFFPQVPQLVLGLCRLVLVGKNLQLVNGNKPLELASVFFEATTHQTIAKEHQVAQLSLVAVLDQLDDVLVFAHLLGHYVAVDFVEDQFAQILGRLVLKQRLYVRLQAGTVAVGQVVGRQYALFFQAVDELEELGGPPQYVLGENFGQVEQLFALGVIVVQVVGVLFGGRTFLRESRQQTGPFEIFRFAAQQLVELGLALGERFALGHTLRVVQLAQNGHRFGIVFEEFQVDGKADLHYVGQQIERVGQKAFFQIEHGVCGIGAGRREVGGLSGRADHLVQFGVGGRGLGAGLEQFVQRGQVVVQLLGNDVVGGVNLLDAGEQNTDVGLGPAEIVVQIVLEVEQSSELVQVEFFVVESGGHKGFEAFGGVVVEVVVEWVSGARSVVVAGVEVVVGRLLAAAAAQACAARLQHFVVAVHQVAAALGQIGAEYGLVEGQVLADAHPVFVGGVGRLGEWRRVVVAARLEGGLSLVEQVA</sequence>
<evidence type="ECO:0000313" key="2">
    <source>
        <dbReference type="Proteomes" id="UP000276133"/>
    </source>
</evidence>
<comment type="caution">
    <text evidence="1">The sequence shown here is derived from an EMBL/GenBank/DDBJ whole genome shotgun (WGS) entry which is preliminary data.</text>
</comment>
<dbReference type="AlphaFoldDB" id="A0A3M7T1Q7"/>
<reference evidence="1 2" key="1">
    <citation type="journal article" date="2018" name="Sci. Rep.">
        <title>Genomic signatures of local adaptation to the degree of environmental predictability in rotifers.</title>
        <authorList>
            <person name="Franch-Gras L."/>
            <person name="Hahn C."/>
            <person name="Garcia-Roger E.M."/>
            <person name="Carmona M.J."/>
            <person name="Serra M."/>
            <person name="Gomez A."/>
        </authorList>
    </citation>
    <scope>NUCLEOTIDE SEQUENCE [LARGE SCALE GENOMIC DNA]</scope>
    <source>
        <strain evidence="1">HYR1</strain>
    </source>
</reference>
<name>A0A3M7T1Q7_BRAPC</name>
<keyword evidence="2" id="KW-1185">Reference proteome</keyword>
<gene>
    <name evidence="1" type="ORF">BpHYR1_031510</name>
</gene>
<accession>A0A3M7T1Q7</accession>
<organism evidence="1 2">
    <name type="scientific">Brachionus plicatilis</name>
    <name type="common">Marine rotifer</name>
    <name type="synonym">Brachionus muelleri</name>
    <dbReference type="NCBI Taxonomy" id="10195"/>
    <lineage>
        <taxon>Eukaryota</taxon>
        <taxon>Metazoa</taxon>
        <taxon>Spiralia</taxon>
        <taxon>Gnathifera</taxon>
        <taxon>Rotifera</taxon>
        <taxon>Eurotatoria</taxon>
        <taxon>Monogononta</taxon>
        <taxon>Pseudotrocha</taxon>
        <taxon>Ploima</taxon>
        <taxon>Brachionidae</taxon>
        <taxon>Brachionus</taxon>
    </lineage>
</organism>
<dbReference type="Proteomes" id="UP000276133">
    <property type="component" value="Unassembled WGS sequence"/>
</dbReference>
<dbReference type="EMBL" id="REGN01000430">
    <property type="protein sequence ID" value="RNA41971.1"/>
    <property type="molecule type" value="Genomic_DNA"/>
</dbReference>
<evidence type="ECO:0000313" key="1">
    <source>
        <dbReference type="EMBL" id="RNA41971.1"/>
    </source>
</evidence>
<protein>
    <submittedName>
        <fullName evidence="1">Uncharacterized protein</fullName>
    </submittedName>
</protein>
<proteinExistence type="predicted"/>